<evidence type="ECO:0000256" key="1">
    <source>
        <dbReference type="ARBA" id="ARBA00022729"/>
    </source>
</evidence>
<evidence type="ECO:0000313" key="3">
    <source>
        <dbReference type="Proteomes" id="UP000225108"/>
    </source>
</evidence>
<gene>
    <name evidence="2" type="ORF">CSW57_20120</name>
</gene>
<organism evidence="2 3">
    <name type="scientific">Williamsia marianensis</name>
    <dbReference type="NCBI Taxonomy" id="85044"/>
    <lineage>
        <taxon>Bacteria</taxon>
        <taxon>Bacillati</taxon>
        <taxon>Actinomycetota</taxon>
        <taxon>Actinomycetes</taxon>
        <taxon>Mycobacteriales</taxon>
        <taxon>Nocardiaceae</taxon>
        <taxon>Williamsia</taxon>
    </lineage>
</organism>
<dbReference type="EMBL" id="PEBD01000010">
    <property type="protein sequence ID" value="PHV65969.1"/>
    <property type="molecule type" value="Genomic_DNA"/>
</dbReference>
<accession>A0A2G3PJH6</accession>
<sequence length="223" mass="23964">MKLTVTSATNPPTIPMMTNSMRKNSGYDVYGDVAPRAGGKFVRVDATIENVGQASMDLTCSWPIAVFAADATNRMFDPVDELYKLQGTPECNENLQPGFSSPMTYVFEVPESADVRIFGFADTKRDSEDPTFVVITPQTPGPIAPPVETDVTPELTAEPTYEAPIEAPVVSEEPPVGYTAAPTGEPTPLPGKEIDYCMNGPTYQTGTTMFTDGTTGWTQECAG</sequence>
<dbReference type="InterPro" id="IPR029050">
    <property type="entry name" value="Immunoprotect_excell_Ig-like"/>
</dbReference>
<evidence type="ECO:0008006" key="4">
    <source>
        <dbReference type="Google" id="ProtNLM"/>
    </source>
</evidence>
<protein>
    <recommendedName>
        <fullName evidence="4">DUF4352 domain-containing protein</fullName>
    </recommendedName>
</protein>
<dbReference type="Gene3D" id="2.60.40.1240">
    <property type="match status" value="1"/>
</dbReference>
<reference evidence="2 3" key="1">
    <citation type="submission" date="2017-10" db="EMBL/GenBank/DDBJ databases">
        <title>The draft genome sequence of Williamsia sp. BULT 1.1 isolated from the semi-arid grassland soils from South Africa.</title>
        <authorList>
            <person name="Kabwe M.H."/>
            <person name="Govender N."/>
            <person name="Mutseka Lunga P."/>
            <person name="Vikram S."/>
            <person name="Makhalanyane T.P."/>
        </authorList>
    </citation>
    <scope>NUCLEOTIDE SEQUENCE [LARGE SCALE GENOMIC DNA]</scope>
    <source>
        <strain evidence="2 3">BULT 1.1</strain>
    </source>
</reference>
<dbReference type="Proteomes" id="UP000225108">
    <property type="component" value="Unassembled WGS sequence"/>
</dbReference>
<keyword evidence="1" id="KW-0732">Signal</keyword>
<dbReference type="AlphaFoldDB" id="A0A2G3PJH6"/>
<comment type="caution">
    <text evidence="2">The sequence shown here is derived from an EMBL/GenBank/DDBJ whole genome shotgun (WGS) entry which is preliminary data.</text>
</comment>
<name>A0A2G3PJH6_WILMA</name>
<proteinExistence type="predicted"/>
<evidence type="ECO:0000313" key="2">
    <source>
        <dbReference type="EMBL" id="PHV65969.1"/>
    </source>
</evidence>